<evidence type="ECO:0000313" key="8">
    <source>
        <dbReference type="EMBL" id="KAK8971403.1"/>
    </source>
</evidence>
<evidence type="ECO:0000256" key="3">
    <source>
        <dbReference type="ARBA" id="ARBA00022692"/>
    </source>
</evidence>
<dbReference type="InterPro" id="IPR022357">
    <property type="entry name" value="MIP_CS"/>
</dbReference>
<feature type="transmembrane region" description="Helical" evidence="7">
    <location>
        <begin position="139"/>
        <end position="159"/>
    </location>
</feature>
<reference evidence="8 9" key="1">
    <citation type="journal article" date="2022" name="Nat. Plants">
        <title>Genomes of leafy and leafless Platanthera orchids illuminate the evolution of mycoheterotrophy.</title>
        <authorList>
            <person name="Li M.H."/>
            <person name="Liu K.W."/>
            <person name="Li Z."/>
            <person name="Lu H.C."/>
            <person name="Ye Q.L."/>
            <person name="Zhang D."/>
            <person name="Wang J.Y."/>
            <person name="Li Y.F."/>
            <person name="Zhong Z.M."/>
            <person name="Liu X."/>
            <person name="Yu X."/>
            <person name="Liu D.K."/>
            <person name="Tu X.D."/>
            <person name="Liu B."/>
            <person name="Hao Y."/>
            <person name="Liao X.Y."/>
            <person name="Jiang Y.T."/>
            <person name="Sun W.H."/>
            <person name="Chen J."/>
            <person name="Chen Y.Q."/>
            <person name="Ai Y."/>
            <person name="Zhai J.W."/>
            <person name="Wu S.S."/>
            <person name="Zhou Z."/>
            <person name="Hsiao Y.Y."/>
            <person name="Wu W.L."/>
            <person name="Chen Y.Y."/>
            <person name="Lin Y.F."/>
            <person name="Hsu J.L."/>
            <person name="Li C.Y."/>
            <person name="Wang Z.W."/>
            <person name="Zhao X."/>
            <person name="Zhong W.Y."/>
            <person name="Ma X.K."/>
            <person name="Ma L."/>
            <person name="Huang J."/>
            <person name="Chen G.Z."/>
            <person name="Huang M.Z."/>
            <person name="Huang L."/>
            <person name="Peng D.H."/>
            <person name="Luo Y.B."/>
            <person name="Zou S.Q."/>
            <person name="Chen S.P."/>
            <person name="Lan S."/>
            <person name="Tsai W.C."/>
            <person name="Van de Peer Y."/>
            <person name="Liu Z.J."/>
        </authorList>
    </citation>
    <scope>NUCLEOTIDE SEQUENCE [LARGE SCALE GENOMIC DNA]</scope>
    <source>
        <strain evidence="8">Lor288</strain>
    </source>
</reference>
<sequence length="184" mass="19154">MCVEMCTYLSILASIGSHCTLAAELIGTYILVFFGAGSAYIAEKKSISLEGVALTCSVALVAVIYAIGHISGSHVNPAVSIALAAIGRFPWKEVPLYAAAQVTGSTFASLMLLLLFDGRQAELMLTLPVQPNPASDVRVVAWEINTTCILMFVICCAAIDPRASKGLGGIAVGATIFVNVIMAG</sequence>
<evidence type="ECO:0000256" key="1">
    <source>
        <dbReference type="ARBA" id="ARBA00004141"/>
    </source>
</evidence>
<dbReference type="Proteomes" id="UP001412067">
    <property type="component" value="Unassembled WGS sequence"/>
</dbReference>
<keyword evidence="9" id="KW-1185">Reference proteome</keyword>
<dbReference type="EMBL" id="JBBWWR010000001">
    <property type="protein sequence ID" value="KAK8971403.1"/>
    <property type="molecule type" value="Genomic_DNA"/>
</dbReference>
<feature type="transmembrane region" description="Helical" evidence="7">
    <location>
        <begin position="166"/>
        <end position="183"/>
    </location>
</feature>
<organism evidence="8 9">
    <name type="scientific">Platanthera guangdongensis</name>
    <dbReference type="NCBI Taxonomy" id="2320717"/>
    <lineage>
        <taxon>Eukaryota</taxon>
        <taxon>Viridiplantae</taxon>
        <taxon>Streptophyta</taxon>
        <taxon>Embryophyta</taxon>
        <taxon>Tracheophyta</taxon>
        <taxon>Spermatophyta</taxon>
        <taxon>Magnoliopsida</taxon>
        <taxon>Liliopsida</taxon>
        <taxon>Asparagales</taxon>
        <taxon>Orchidaceae</taxon>
        <taxon>Orchidoideae</taxon>
        <taxon>Orchideae</taxon>
        <taxon>Orchidinae</taxon>
        <taxon>Platanthera</taxon>
    </lineage>
</organism>
<evidence type="ECO:0000256" key="2">
    <source>
        <dbReference type="ARBA" id="ARBA00022448"/>
    </source>
</evidence>
<dbReference type="InterPro" id="IPR034294">
    <property type="entry name" value="Aquaporin_transptr"/>
</dbReference>
<dbReference type="InterPro" id="IPR000425">
    <property type="entry name" value="MIP"/>
</dbReference>
<comment type="similarity">
    <text evidence="6">Belongs to the MIP/aquaporin (TC 1.A.8) family.</text>
</comment>
<evidence type="ECO:0000256" key="5">
    <source>
        <dbReference type="ARBA" id="ARBA00023136"/>
    </source>
</evidence>
<protein>
    <submittedName>
        <fullName evidence="8">Aquaporin NIP1-1</fullName>
    </submittedName>
</protein>
<feature type="transmembrane region" description="Helical" evidence="7">
    <location>
        <begin position="49"/>
        <end position="68"/>
    </location>
</feature>
<feature type="transmembrane region" description="Helical" evidence="7">
    <location>
        <begin position="96"/>
        <end position="116"/>
    </location>
</feature>
<dbReference type="PANTHER" id="PTHR45724">
    <property type="entry name" value="AQUAPORIN NIP2-1"/>
    <property type="match status" value="1"/>
</dbReference>
<comment type="caution">
    <text evidence="8">The sequence shown here is derived from an EMBL/GenBank/DDBJ whole genome shotgun (WGS) entry which is preliminary data.</text>
</comment>
<dbReference type="Gene3D" id="1.20.1080.10">
    <property type="entry name" value="Glycerol uptake facilitator protein"/>
    <property type="match status" value="1"/>
</dbReference>
<keyword evidence="3 6" id="KW-0812">Transmembrane</keyword>
<evidence type="ECO:0000256" key="6">
    <source>
        <dbReference type="RuleBase" id="RU000477"/>
    </source>
</evidence>
<dbReference type="PROSITE" id="PS00221">
    <property type="entry name" value="MIP"/>
    <property type="match status" value="1"/>
</dbReference>
<feature type="transmembrane region" description="Helical" evidence="7">
    <location>
        <begin position="20"/>
        <end position="42"/>
    </location>
</feature>
<dbReference type="SUPFAM" id="SSF81338">
    <property type="entry name" value="Aquaporin-like"/>
    <property type="match status" value="1"/>
</dbReference>
<keyword evidence="2 6" id="KW-0813">Transport</keyword>
<dbReference type="PANTHER" id="PTHR45724:SF21">
    <property type="entry name" value="MAJOR INTRINSIC PROTEIN"/>
    <property type="match status" value="1"/>
</dbReference>
<name>A0ABR2N5J5_9ASPA</name>
<proteinExistence type="inferred from homology"/>
<keyword evidence="4 7" id="KW-1133">Transmembrane helix</keyword>
<gene>
    <name evidence="8" type="primary">NIP1-1</name>
    <name evidence="8" type="ORF">KSP40_PGU021029</name>
</gene>
<dbReference type="Pfam" id="PF00230">
    <property type="entry name" value="MIP"/>
    <property type="match status" value="1"/>
</dbReference>
<evidence type="ECO:0000256" key="7">
    <source>
        <dbReference type="SAM" id="Phobius"/>
    </source>
</evidence>
<dbReference type="InterPro" id="IPR023271">
    <property type="entry name" value="Aquaporin-like"/>
</dbReference>
<accession>A0ABR2N5J5</accession>
<dbReference type="PRINTS" id="PR00783">
    <property type="entry name" value="MINTRINSICP"/>
</dbReference>
<keyword evidence="5 7" id="KW-0472">Membrane</keyword>
<evidence type="ECO:0000256" key="4">
    <source>
        <dbReference type="ARBA" id="ARBA00022989"/>
    </source>
</evidence>
<evidence type="ECO:0000313" key="9">
    <source>
        <dbReference type="Proteomes" id="UP001412067"/>
    </source>
</evidence>
<comment type="subcellular location">
    <subcellularLocation>
        <location evidence="1">Membrane</location>
        <topology evidence="1">Multi-pass membrane protein</topology>
    </subcellularLocation>
</comment>